<name>A0A455RI04_9STRA</name>
<accession>A0A455RI04</accession>
<dbReference type="NCBIfam" id="TIGR01632">
    <property type="entry name" value="L11_bact"/>
    <property type="match status" value="1"/>
</dbReference>
<dbReference type="InterPro" id="IPR000911">
    <property type="entry name" value="Ribosomal_uL11"/>
</dbReference>
<dbReference type="PANTHER" id="PTHR11661">
    <property type="entry name" value="60S RIBOSOMAL PROTEIN L12"/>
    <property type="match status" value="1"/>
</dbReference>
<dbReference type="InterPro" id="IPR006519">
    <property type="entry name" value="Ribosomal_uL11_bac-typ"/>
</dbReference>
<feature type="domain" description="Large ribosomal subunit protein uL11 C-terminal" evidence="6">
    <location>
        <begin position="75"/>
        <end position="143"/>
    </location>
</feature>
<protein>
    <recommendedName>
        <fullName evidence="4">Large ribosomal subunit protein uL11m</fullName>
    </recommendedName>
</protein>
<dbReference type="InterPro" id="IPR036796">
    <property type="entry name" value="Ribosomal_uL11_N_sf"/>
</dbReference>
<dbReference type="GO" id="GO:0003735">
    <property type="term" value="F:structural constituent of ribosome"/>
    <property type="evidence" value="ECO:0007669"/>
    <property type="project" value="InterPro"/>
</dbReference>
<dbReference type="GO" id="GO:0070180">
    <property type="term" value="F:large ribosomal subunit rRNA binding"/>
    <property type="evidence" value="ECO:0007669"/>
    <property type="project" value="TreeGrafter"/>
</dbReference>
<evidence type="ECO:0000259" key="6">
    <source>
        <dbReference type="Pfam" id="PF00298"/>
    </source>
</evidence>
<evidence type="ECO:0000313" key="8">
    <source>
        <dbReference type="EMBL" id="BBH43097.1"/>
    </source>
</evidence>
<dbReference type="InterPro" id="IPR020783">
    <property type="entry name" value="Ribosomal_uL11_C"/>
</dbReference>
<evidence type="ECO:0000256" key="3">
    <source>
        <dbReference type="ARBA" id="ARBA00023274"/>
    </source>
</evidence>
<geneLocation type="plastid" evidence="8"/>
<dbReference type="Gene3D" id="3.30.1550.10">
    <property type="entry name" value="Ribosomal protein L11/L12, N-terminal domain"/>
    <property type="match status" value="1"/>
</dbReference>
<dbReference type="CDD" id="cd00349">
    <property type="entry name" value="Ribosomal_L11"/>
    <property type="match status" value="1"/>
</dbReference>
<evidence type="ECO:0000256" key="2">
    <source>
        <dbReference type="ARBA" id="ARBA00022980"/>
    </source>
</evidence>
<dbReference type="InterPro" id="IPR020784">
    <property type="entry name" value="Ribosomal_uL11_N"/>
</dbReference>
<reference evidence="8" key="1">
    <citation type="journal article" date="2019" name="Proc. Natl. Acad. Sci. U.S.A.">
        <title>Principles of plastid reductive evolution illuminated by nonphotosynthetic chrysophytes.</title>
        <authorList>
            <person name="Dorrell R.G."/>
            <person name="Azuma T."/>
            <person name="Nomura M."/>
            <person name="Audren de Kerdre G."/>
            <person name="Paoli L."/>
            <person name="Yang S."/>
            <person name="Bowler C."/>
            <person name="Ishii K."/>
            <person name="Miyashita H."/>
            <person name="Gile G.H."/>
            <person name="Kamikawa R."/>
        </authorList>
    </citation>
    <scope>NUCLEOTIDE SEQUENCE</scope>
    <source>
        <strain evidence="8">NIES-1846</strain>
    </source>
</reference>
<dbReference type="SUPFAM" id="SSF46906">
    <property type="entry name" value="Ribosomal protein L11, C-terminal domain"/>
    <property type="match status" value="1"/>
</dbReference>
<feature type="domain" description="Large ribosomal subunit protein uL11 N-terminal" evidence="7">
    <location>
        <begin position="13"/>
        <end position="70"/>
    </location>
</feature>
<sequence>MIKKKKKKIKANIKLVLTGGKATPTPPIGPALGQHGINIMNFCKDYNNQTSMFIGVIIPVNITIYEDKTYTLILKSSPTSNLLKKALNVLKGSAIPNKTFIGTITFDQLFEIANFKLKDLNTKNIQKAISIIQGTAKSLGIKIL</sequence>
<organism evidence="8">
    <name type="scientific">Spumella sp. NIES-1846</name>
    <dbReference type="NCBI Taxonomy" id="2490549"/>
    <lineage>
        <taxon>Eukaryota</taxon>
        <taxon>Sar</taxon>
        <taxon>Stramenopiles</taxon>
        <taxon>Ochrophyta</taxon>
        <taxon>Chrysophyceae</taxon>
        <taxon>Chromulinales</taxon>
        <taxon>Chromulinaceae</taxon>
        <taxon>Spumella</taxon>
    </lineage>
</organism>
<keyword evidence="3 5" id="KW-0687">Ribonucleoprotein</keyword>
<dbReference type="HAMAP" id="MF_00736">
    <property type="entry name" value="Ribosomal_uL11"/>
    <property type="match status" value="1"/>
</dbReference>
<evidence type="ECO:0000256" key="5">
    <source>
        <dbReference type="RuleBase" id="RU003978"/>
    </source>
</evidence>
<dbReference type="SUPFAM" id="SSF54747">
    <property type="entry name" value="Ribosomal L11/L12e N-terminal domain"/>
    <property type="match status" value="1"/>
</dbReference>
<proteinExistence type="inferred from homology"/>
<gene>
    <name evidence="8" type="primary">rpl11</name>
</gene>
<dbReference type="GO" id="GO:0005762">
    <property type="term" value="C:mitochondrial large ribosomal subunit"/>
    <property type="evidence" value="ECO:0007669"/>
    <property type="project" value="TreeGrafter"/>
</dbReference>
<dbReference type="AlphaFoldDB" id="A0A455RI04"/>
<keyword evidence="8" id="KW-0934">Plastid</keyword>
<comment type="similarity">
    <text evidence="1 5">Belongs to the universal ribosomal protein uL11 family.</text>
</comment>
<dbReference type="InterPro" id="IPR036769">
    <property type="entry name" value="Ribosomal_uL11_C_sf"/>
</dbReference>
<dbReference type="Gene3D" id="1.10.10.250">
    <property type="entry name" value="Ribosomal protein L11, C-terminal domain"/>
    <property type="match status" value="1"/>
</dbReference>
<dbReference type="FunFam" id="3.30.1550.10:FF:000005">
    <property type="entry name" value="50S ribosomal protein L11"/>
    <property type="match status" value="1"/>
</dbReference>
<evidence type="ECO:0000256" key="4">
    <source>
        <dbReference type="ARBA" id="ARBA00040104"/>
    </source>
</evidence>
<dbReference type="PANTHER" id="PTHR11661:SF1">
    <property type="entry name" value="LARGE RIBOSOMAL SUBUNIT PROTEIN UL11M"/>
    <property type="match status" value="1"/>
</dbReference>
<evidence type="ECO:0000259" key="7">
    <source>
        <dbReference type="Pfam" id="PF03946"/>
    </source>
</evidence>
<dbReference type="EMBL" id="AP019363">
    <property type="protein sequence ID" value="BBH43097.1"/>
    <property type="molecule type" value="Genomic_DNA"/>
</dbReference>
<evidence type="ECO:0000256" key="1">
    <source>
        <dbReference type="ARBA" id="ARBA00010537"/>
    </source>
</evidence>
<dbReference type="Pfam" id="PF03946">
    <property type="entry name" value="Ribosomal_L11_N"/>
    <property type="match status" value="1"/>
</dbReference>
<dbReference type="GO" id="GO:0006412">
    <property type="term" value="P:translation"/>
    <property type="evidence" value="ECO:0007669"/>
    <property type="project" value="InterPro"/>
</dbReference>
<dbReference type="Pfam" id="PF00298">
    <property type="entry name" value="Ribosomal_L11"/>
    <property type="match status" value="1"/>
</dbReference>
<keyword evidence="2 5" id="KW-0689">Ribosomal protein</keyword>
<dbReference type="SMART" id="SM00649">
    <property type="entry name" value="RL11"/>
    <property type="match status" value="1"/>
</dbReference>